<dbReference type="EMBL" id="LAZR01004260">
    <property type="protein sequence ID" value="KKN10267.1"/>
    <property type="molecule type" value="Genomic_DNA"/>
</dbReference>
<dbReference type="GO" id="GO:0000976">
    <property type="term" value="F:transcription cis-regulatory region binding"/>
    <property type="evidence" value="ECO:0007669"/>
    <property type="project" value="TreeGrafter"/>
</dbReference>
<feature type="domain" description="HTH tetR-type" evidence="4">
    <location>
        <begin position="12"/>
        <end position="72"/>
    </location>
</feature>
<protein>
    <recommendedName>
        <fullName evidence="4">HTH tetR-type domain-containing protein</fullName>
    </recommendedName>
</protein>
<dbReference type="PROSITE" id="PS01081">
    <property type="entry name" value="HTH_TETR_1"/>
    <property type="match status" value="1"/>
</dbReference>
<dbReference type="PRINTS" id="PR00455">
    <property type="entry name" value="HTHTETR"/>
</dbReference>
<keyword evidence="1" id="KW-0805">Transcription regulation</keyword>
<dbReference type="SUPFAM" id="SSF48498">
    <property type="entry name" value="Tetracyclin repressor-like, C-terminal domain"/>
    <property type="match status" value="1"/>
</dbReference>
<dbReference type="InterPro" id="IPR023772">
    <property type="entry name" value="DNA-bd_HTH_TetR-type_CS"/>
</dbReference>
<gene>
    <name evidence="5" type="ORF">LCGC14_1038360</name>
</gene>
<sequence>MTNLNRPKKNPDMVRHRLLQSTASLMTTHGFAGVSIDKVATEAGVTKGALFHHFPNKKALIEAVFDRELAMLDKLLDDLLAKDTVDYGRFTRAYIHATFFACIDDRLSSALTFSLCARPELVERWDVWMAGRMVKHQKTDNSLQLEVARMAADGIWFTHLLHGGKLTTKKDLHALKQQLLEMTHAT</sequence>
<dbReference type="InterPro" id="IPR036271">
    <property type="entry name" value="Tet_transcr_reg_TetR-rel_C_sf"/>
</dbReference>
<dbReference type="InterPro" id="IPR050109">
    <property type="entry name" value="HTH-type_TetR-like_transc_reg"/>
</dbReference>
<dbReference type="AlphaFoldDB" id="A0A0F9NE86"/>
<dbReference type="PANTHER" id="PTHR30055:SF234">
    <property type="entry name" value="HTH-TYPE TRANSCRIPTIONAL REGULATOR BETI"/>
    <property type="match status" value="1"/>
</dbReference>
<dbReference type="Pfam" id="PF00440">
    <property type="entry name" value="TetR_N"/>
    <property type="match status" value="1"/>
</dbReference>
<evidence type="ECO:0000256" key="2">
    <source>
        <dbReference type="ARBA" id="ARBA00023125"/>
    </source>
</evidence>
<dbReference type="InterPro" id="IPR001647">
    <property type="entry name" value="HTH_TetR"/>
</dbReference>
<reference evidence="5" key="1">
    <citation type="journal article" date="2015" name="Nature">
        <title>Complex archaea that bridge the gap between prokaryotes and eukaryotes.</title>
        <authorList>
            <person name="Spang A."/>
            <person name="Saw J.H."/>
            <person name="Jorgensen S.L."/>
            <person name="Zaremba-Niedzwiedzka K."/>
            <person name="Martijn J."/>
            <person name="Lind A.E."/>
            <person name="van Eijk R."/>
            <person name="Schleper C."/>
            <person name="Guy L."/>
            <person name="Ettema T.J."/>
        </authorList>
    </citation>
    <scope>NUCLEOTIDE SEQUENCE</scope>
</reference>
<dbReference type="PANTHER" id="PTHR30055">
    <property type="entry name" value="HTH-TYPE TRANSCRIPTIONAL REGULATOR RUTR"/>
    <property type="match status" value="1"/>
</dbReference>
<dbReference type="GO" id="GO:0003700">
    <property type="term" value="F:DNA-binding transcription factor activity"/>
    <property type="evidence" value="ECO:0007669"/>
    <property type="project" value="TreeGrafter"/>
</dbReference>
<dbReference type="SUPFAM" id="SSF46689">
    <property type="entry name" value="Homeodomain-like"/>
    <property type="match status" value="1"/>
</dbReference>
<keyword evidence="3" id="KW-0804">Transcription</keyword>
<evidence type="ECO:0000313" key="5">
    <source>
        <dbReference type="EMBL" id="KKN10267.1"/>
    </source>
</evidence>
<organism evidence="5">
    <name type="scientific">marine sediment metagenome</name>
    <dbReference type="NCBI Taxonomy" id="412755"/>
    <lineage>
        <taxon>unclassified sequences</taxon>
        <taxon>metagenomes</taxon>
        <taxon>ecological metagenomes</taxon>
    </lineage>
</organism>
<evidence type="ECO:0000256" key="1">
    <source>
        <dbReference type="ARBA" id="ARBA00023015"/>
    </source>
</evidence>
<keyword evidence="2" id="KW-0238">DNA-binding</keyword>
<dbReference type="PROSITE" id="PS50977">
    <property type="entry name" value="HTH_TETR_2"/>
    <property type="match status" value="1"/>
</dbReference>
<accession>A0A0F9NE86</accession>
<evidence type="ECO:0000259" key="4">
    <source>
        <dbReference type="PROSITE" id="PS50977"/>
    </source>
</evidence>
<evidence type="ECO:0000256" key="3">
    <source>
        <dbReference type="ARBA" id="ARBA00023163"/>
    </source>
</evidence>
<proteinExistence type="predicted"/>
<dbReference type="InterPro" id="IPR009057">
    <property type="entry name" value="Homeodomain-like_sf"/>
</dbReference>
<dbReference type="InterPro" id="IPR041479">
    <property type="entry name" value="TetR_CgmR_C"/>
</dbReference>
<name>A0A0F9NE86_9ZZZZ</name>
<dbReference type="Pfam" id="PF17937">
    <property type="entry name" value="TetR_C_28"/>
    <property type="match status" value="1"/>
</dbReference>
<comment type="caution">
    <text evidence="5">The sequence shown here is derived from an EMBL/GenBank/DDBJ whole genome shotgun (WGS) entry which is preliminary data.</text>
</comment>
<dbReference type="Gene3D" id="1.10.357.10">
    <property type="entry name" value="Tetracycline Repressor, domain 2"/>
    <property type="match status" value="1"/>
</dbReference>